<evidence type="ECO:0000313" key="3">
    <source>
        <dbReference type="Proteomes" id="UP000232230"/>
    </source>
</evidence>
<keyword evidence="3" id="KW-1185">Reference proteome</keyword>
<dbReference type="RefSeq" id="WP_024863882.1">
    <property type="nucleotide sequence ID" value="NZ_CP024965.1"/>
</dbReference>
<protein>
    <recommendedName>
        <fullName evidence="4">DUF177 domain-containing protein</fullName>
    </recommendedName>
</protein>
<accession>A0A2K8P0W8</accession>
<organism evidence="2 3">
    <name type="scientific">Williamsoniiplasma somnilux</name>
    <dbReference type="NCBI Taxonomy" id="215578"/>
    <lineage>
        <taxon>Bacteria</taxon>
        <taxon>Bacillati</taxon>
        <taxon>Mycoplasmatota</taxon>
        <taxon>Mollicutes</taxon>
        <taxon>Entomoplasmatales</taxon>
        <taxon>Williamsoniiplasma</taxon>
    </lineage>
</organism>
<evidence type="ECO:0008006" key="4">
    <source>
        <dbReference type="Google" id="ProtNLM"/>
    </source>
</evidence>
<dbReference type="Proteomes" id="UP000232230">
    <property type="component" value="Chromosome"/>
</dbReference>
<dbReference type="KEGG" id="esx:ESOMN_v1c02690"/>
<evidence type="ECO:0000256" key="1">
    <source>
        <dbReference type="SAM" id="MobiDB-lite"/>
    </source>
</evidence>
<gene>
    <name evidence="2" type="ORF">ESOMN_v1c02690</name>
</gene>
<dbReference type="EMBL" id="CP024965">
    <property type="protein sequence ID" value="ATZ18651.1"/>
    <property type="molecule type" value="Genomic_DNA"/>
</dbReference>
<dbReference type="AlphaFoldDB" id="A0A2K8P0W8"/>
<dbReference type="Pfam" id="PF02620">
    <property type="entry name" value="YceD"/>
    <property type="match status" value="1"/>
</dbReference>
<name>A0A2K8P0W8_9MOLU</name>
<evidence type="ECO:0000313" key="2">
    <source>
        <dbReference type="EMBL" id="ATZ18651.1"/>
    </source>
</evidence>
<sequence>MLHKELRKNFSQEIKKKLPNLEIYKSINPLIKKFLNVEFDIDLKYFSKIETVEILGIINFELLAIDARDGHEFHYTNEIDWNDVYTFNSELNDHANIIFGDDFDIEAYAIEQINMNIPLNLTINHGIISKTGSGWSVMSEEEYLQDVDREDPDPRWEKLNEFSNKNNK</sequence>
<dbReference type="InterPro" id="IPR003772">
    <property type="entry name" value="YceD"/>
</dbReference>
<reference evidence="2 3" key="1">
    <citation type="submission" date="2017-11" db="EMBL/GenBank/DDBJ databases">
        <title>Genome sequence of Entomoplasma somnilux PYAN-1 (ATCC 49194).</title>
        <authorList>
            <person name="Lo W.-S."/>
            <person name="Gasparich G.E."/>
            <person name="Kuo C.-H."/>
        </authorList>
    </citation>
    <scope>NUCLEOTIDE SEQUENCE [LARGE SCALE GENOMIC DNA]</scope>
    <source>
        <strain evidence="2 3">PYAN-1</strain>
    </source>
</reference>
<proteinExistence type="predicted"/>
<feature type="region of interest" description="Disordered" evidence="1">
    <location>
        <begin position="146"/>
        <end position="168"/>
    </location>
</feature>